<dbReference type="InterPro" id="IPR029058">
    <property type="entry name" value="AB_hydrolase_fold"/>
</dbReference>
<keyword evidence="4" id="KW-1185">Reference proteome</keyword>
<evidence type="ECO:0000259" key="2">
    <source>
        <dbReference type="Pfam" id="PF07859"/>
    </source>
</evidence>
<dbReference type="EMBL" id="JACHIN010000005">
    <property type="protein sequence ID" value="MBB5078745.1"/>
    <property type="molecule type" value="Genomic_DNA"/>
</dbReference>
<dbReference type="PANTHER" id="PTHR48081">
    <property type="entry name" value="AB HYDROLASE SUPERFAMILY PROTEIN C4A8.06C"/>
    <property type="match status" value="1"/>
</dbReference>
<dbReference type="GO" id="GO:0016787">
    <property type="term" value="F:hydrolase activity"/>
    <property type="evidence" value="ECO:0007669"/>
    <property type="project" value="UniProtKB-KW"/>
</dbReference>
<accession>A0A7W8EFG4</accession>
<dbReference type="SUPFAM" id="SSF53474">
    <property type="entry name" value="alpha/beta-Hydrolases"/>
    <property type="match status" value="1"/>
</dbReference>
<feature type="domain" description="Alpha/beta hydrolase fold-3" evidence="2">
    <location>
        <begin position="94"/>
        <end position="300"/>
    </location>
</feature>
<evidence type="ECO:0000313" key="3">
    <source>
        <dbReference type="EMBL" id="MBB5078745.1"/>
    </source>
</evidence>
<dbReference type="InterPro" id="IPR050300">
    <property type="entry name" value="GDXG_lipolytic_enzyme"/>
</dbReference>
<dbReference type="AlphaFoldDB" id="A0A7W8EFG4"/>
<protein>
    <submittedName>
        <fullName evidence="3">Acetyl esterase/lipase</fullName>
    </submittedName>
</protein>
<organism evidence="3 4">
    <name type="scientific">Nonomuraea endophytica</name>
    <dbReference type="NCBI Taxonomy" id="714136"/>
    <lineage>
        <taxon>Bacteria</taxon>
        <taxon>Bacillati</taxon>
        <taxon>Actinomycetota</taxon>
        <taxon>Actinomycetes</taxon>
        <taxon>Streptosporangiales</taxon>
        <taxon>Streptosporangiaceae</taxon>
        <taxon>Nonomuraea</taxon>
    </lineage>
</organism>
<keyword evidence="1" id="KW-0378">Hydrolase</keyword>
<name>A0A7W8EFG4_9ACTN</name>
<gene>
    <name evidence="3" type="ORF">HNR40_004231</name>
</gene>
<proteinExistence type="predicted"/>
<dbReference type="Pfam" id="PF07859">
    <property type="entry name" value="Abhydrolase_3"/>
    <property type="match status" value="1"/>
</dbReference>
<comment type="caution">
    <text evidence="3">The sequence shown here is derived from an EMBL/GenBank/DDBJ whole genome shotgun (WGS) entry which is preliminary data.</text>
</comment>
<dbReference type="RefSeq" id="WP_312896453.1">
    <property type="nucleotide sequence ID" value="NZ_JACHIN010000005.1"/>
</dbReference>
<reference evidence="3 4" key="1">
    <citation type="submission" date="2020-08" db="EMBL/GenBank/DDBJ databases">
        <title>Genomic Encyclopedia of Type Strains, Phase IV (KMG-IV): sequencing the most valuable type-strain genomes for metagenomic binning, comparative biology and taxonomic classification.</title>
        <authorList>
            <person name="Goeker M."/>
        </authorList>
    </citation>
    <scope>NUCLEOTIDE SEQUENCE [LARGE SCALE GENOMIC DNA]</scope>
    <source>
        <strain evidence="3 4">DSM 45385</strain>
    </source>
</reference>
<dbReference type="PANTHER" id="PTHR48081:SF8">
    <property type="entry name" value="ALPHA_BETA HYDROLASE FOLD-3 DOMAIN-CONTAINING PROTEIN-RELATED"/>
    <property type="match status" value="1"/>
</dbReference>
<sequence length="338" mass="35852">MIPVHIGPPPPFDHELAAPLRAILSDLPSPLTPELIADRRRRTLAGSLSDTEIRRGGAFDVEERVVPGPPGAPYISLLVCRPTATPGPHAIIYNTHGGGMVAGNNRTTELASELERAQELQIAVVAVEYRLAPEHPDPAPVEDCYAGLVWLYHHAALLGLDCDRIVISGNSAGGALAAGVSLLARDCGGPPLIGQMLQCPMLDDRCDSPSAHQMDGVGLWDRRSGLTGWTALLGERRGGPGVSCYAAPARARDLTGLPPAFIDVGSVEALRDEAVAYAGRIWQAGGQAELHVWSGAFHSFDEWVPGAVISRAAQNARIAWLRRVLAACSTRQPTAAHV</sequence>
<dbReference type="Gene3D" id="3.40.50.1820">
    <property type="entry name" value="alpha/beta hydrolase"/>
    <property type="match status" value="1"/>
</dbReference>
<dbReference type="InterPro" id="IPR013094">
    <property type="entry name" value="AB_hydrolase_3"/>
</dbReference>
<evidence type="ECO:0000313" key="4">
    <source>
        <dbReference type="Proteomes" id="UP000568380"/>
    </source>
</evidence>
<evidence type="ECO:0000256" key="1">
    <source>
        <dbReference type="ARBA" id="ARBA00022801"/>
    </source>
</evidence>
<dbReference type="Proteomes" id="UP000568380">
    <property type="component" value="Unassembled WGS sequence"/>
</dbReference>